<reference evidence="2 3" key="1">
    <citation type="journal article" date="2017" name="Curr. Biol.">
        <title>Genome architecture and evolution of a unichromosomal asexual nematode.</title>
        <authorList>
            <person name="Fradin H."/>
            <person name="Zegar C."/>
            <person name="Gutwein M."/>
            <person name="Lucas J."/>
            <person name="Kovtun M."/>
            <person name="Corcoran D."/>
            <person name="Baugh L.R."/>
            <person name="Kiontke K."/>
            <person name="Gunsalus K."/>
            <person name="Fitch D.H."/>
            <person name="Piano F."/>
        </authorList>
    </citation>
    <scope>NUCLEOTIDE SEQUENCE [LARGE SCALE GENOMIC DNA]</scope>
    <source>
        <strain evidence="2">PF1309</strain>
    </source>
</reference>
<feature type="region of interest" description="Disordered" evidence="1">
    <location>
        <begin position="1"/>
        <end position="76"/>
    </location>
</feature>
<dbReference type="EMBL" id="LIAE01010201">
    <property type="protein sequence ID" value="PAV65579.1"/>
    <property type="molecule type" value="Genomic_DNA"/>
</dbReference>
<dbReference type="Proteomes" id="UP000218231">
    <property type="component" value="Unassembled WGS sequence"/>
</dbReference>
<keyword evidence="3" id="KW-1185">Reference proteome</keyword>
<dbReference type="AlphaFoldDB" id="A0A2A2JVJ5"/>
<sequence length="228" mass="25942">MKLNLMPPNYGQTKKNLDTKRAKSKKDAKSGRKQTKTKNSSGTRKKTDQWNDKQEASISSSSLDSGSSSDKDLMMDSDDSFWDAIAPILEAPKKEETKPRLRNPRKTASARSNEAVDRENSLMQVMSSPIRQRYDRFNAVVLKSFKGKRRRSLSDSEVTKSSNNLQRPVSMSQITDAVKMAEKVESLRRKFERERQMEIYGMDGIEEGDEESDNDNDENNEDGFLDGI</sequence>
<accession>A0A2A2JVJ5</accession>
<dbReference type="EMBL" id="LIAE01010201">
    <property type="protein sequence ID" value="PAV65580.1"/>
    <property type="molecule type" value="Genomic_DNA"/>
</dbReference>
<feature type="compositionally biased region" description="Basic and acidic residues" evidence="1">
    <location>
        <begin position="45"/>
        <end position="55"/>
    </location>
</feature>
<feature type="compositionally biased region" description="Acidic residues" evidence="1">
    <location>
        <begin position="204"/>
        <end position="228"/>
    </location>
</feature>
<evidence type="ECO:0000256" key="1">
    <source>
        <dbReference type="SAM" id="MobiDB-lite"/>
    </source>
</evidence>
<feature type="compositionally biased region" description="Basic and acidic residues" evidence="1">
    <location>
        <begin position="15"/>
        <end position="30"/>
    </location>
</feature>
<comment type="caution">
    <text evidence="2">The sequence shown here is derived from an EMBL/GenBank/DDBJ whole genome shotgun (WGS) entry which is preliminary data.</text>
</comment>
<organism evidence="2 3">
    <name type="scientific">Diploscapter pachys</name>
    <dbReference type="NCBI Taxonomy" id="2018661"/>
    <lineage>
        <taxon>Eukaryota</taxon>
        <taxon>Metazoa</taxon>
        <taxon>Ecdysozoa</taxon>
        <taxon>Nematoda</taxon>
        <taxon>Chromadorea</taxon>
        <taxon>Rhabditida</taxon>
        <taxon>Rhabditina</taxon>
        <taxon>Rhabditomorpha</taxon>
        <taxon>Rhabditoidea</taxon>
        <taxon>Rhabditidae</taxon>
        <taxon>Diploscapter</taxon>
    </lineage>
</organism>
<evidence type="ECO:0000313" key="2">
    <source>
        <dbReference type="EMBL" id="PAV65579.1"/>
    </source>
</evidence>
<feature type="region of interest" description="Disordered" evidence="1">
    <location>
        <begin position="90"/>
        <end position="118"/>
    </location>
</feature>
<evidence type="ECO:0000313" key="3">
    <source>
        <dbReference type="Proteomes" id="UP000218231"/>
    </source>
</evidence>
<name>A0A2A2JVJ5_9BILA</name>
<proteinExistence type="predicted"/>
<protein>
    <submittedName>
        <fullName evidence="2">Uncharacterized protein</fullName>
    </submittedName>
</protein>
<feature type="region of interest" description="Disordered" evidence="1">
    <location>
        <begin position="191"/>
        <end position="228"/>
    </location>
</feature>
<feature type="region of interest" description="Disordered" evidence="1">
    <location>
        <begin position="151"/>
        <end position="171"/>
    </location>
</feature>
<feature type="compositionally biased region" description="Low complexity" evidence="1">
    <location>
        <begin position="57"/>
        <end position="68"/>
    </location>
</feature>
<gene>
    <name evidence="2" type="ORF">WR25_12282</name>
</gene>
<feature type="compositionally biased region" description="Polar residues" evidence="1">
    <location>
        <begin position="159"/>
        <end position="171"/>
    </location>
</feature>